<organism evidence="3 4">
    <name type="scientific">Lacipirellula parvula</name>
    <dbReference type="NCBI Taxonomy" id="2650471"/>
    <lineage>
        <taxon>Bacteria</taxon>
        <taxon>Pseudomonadati</taxon>
        <taxon>Planctomycetota</taxon>
        <taxon>Planctomycetia</taxon>
        <taxon>Pirellulales</taxon>
        <taxon>Lacipirellulaceae</taxon>
        <taxon>Lacipirellula</taxon>
    </lineage>
</organism>
<keyword evidence="1" id="KW-0732">Signal</keyword>
<dbReference type="Pfam" id="PF13320">
    <property type="entry name" value="GH123_cat"/>
    <property type="match status" value="1"/>
</dbReference>
<dbReference type="AlphaFoldDB" id="A0A5K7XEH6"/>
<dbReference type="RefSeq" id="WP_152100628.1">
    <property type="nucleotide sequence ID" value="NZ_AP021861.1"/>
</dbReference>
<evidence type="ECO:0000259" key="2">
    <source>
        <dbReference type="Pfam" id="PF13320"/>
    </source>
</evidence>
<protein>
    <submittedName>
        <fullName evidence="3">Neuraminidase NanP</fullName>
    </submittedName>
</protein>
<dbReference type="Proteomes" id="UP000326837">
    <property type="component" value="Chromosome"/>
</dbReference>
<evidence type="ECO:0000313" key="4">
    <source>
        <dbReference type="Proteomes" id="UP000326837"/>
    </source>
</evidence>
<reference evidence="4" key="1">
    <citation type="submission" date="2019-10" db="EMBL/GenBank/DDBJ databases">
        <title>Lacipirellula parvula gen. nov., sp. nov., representing a lineage of planctomycetes widespread in freshwater anoxic habitats, and description of the family Lacipirellulaceae.</title>
        <authorList>
            <person name="Dedysh S.N."/>
            <person name="Kulichevskaya I.S."/>
            <person name="Beletsky A.V."/>
            <person name="Rakitin A.L."/>
            <person name="Mardanov A.V."/>
            <person name="Ivanova A.A."/>
            <person name="Saltykova V.X."/>
            <person name="Rijpstra W.I.C."/>
            <person name="Sinninghe Damste J.S."/>
            <person name="Ravin N.V."/>
        </authorList>
    </citation>
    <scope>NUCLEOTIDE SEQUENCE [LARGE SCALE GENOMIC DNA]</scope>
    <source>
        <strain evidence="4">PX69</strain>
    </source>
</reference>
<dbReference type="InterPro" id="IPR025150">
    <property type="entry name" value="GH123_cat"/>
</dbReference>
<feature type="domain" description="Glycoside hydrolase 123 catalytic" evidence="2">
    <location>
        <begin position="209"/>
        <end position="537"/>
    </location>
</feature>
<evidence type="ECO:0000313" key="3">
    <source>
        <dbReference type="EMBL" id="BBO35200.1"/>
    </source>
</evidence>
<sequence length="589" mass="68025">MTILANLLVRFVCSLFVVTLATFAHAADEALQVTIGDEPRPTVQLWLATSLERIFPQTKPGSHKLELLAARNGTISFQACIRNDRVYLLRTDGAIEGAEGLKPRTRYVGLVPMLHFTPTTDPAELDGVGFLPGLVPDPLYPETQQMIGPGETRSYWITLWIPGDAKPGVRELKFKFYLGDLRQEVELPVKLEISPFVIKPRENFPVTHWWRGEATWDYYKTGMFEDERWWELTRAQMQNMYDHGSNVVYVPMFFNRRETFKRPCQLLIINELEPGKYEFDWTNVKRFADMCKEIGFKKFEWPHMWIYWGVENPMRLYKKVGEEYVMLWPPETKALSDTYISFLKQFLPAFHEFLVQEDILAGSYFHLSDEPGEGQHVENYKAARKVLKDLAPWMKVIDALSDIQYGKQGLTDMPIPMVSYAQAYIDAKIPHWVYYCCAPTGPWLNRFMDTPLAKIRMSGWLFYKLQARGFLHWGYNYWHALEQERILDPFADGSSDMWPGIPYGDPFMIYPGKDGPIDSIRWEVFGESLQDYAILQTAGISPDDAVLEDIKTYAEFPKSKDWISAKLEQILRSPAPPVVVKTRASDASP</sequence>
<feature type="signal peptide" evidence="1">
    <location>
        <begin position="1"/>
        <end position="26"/>
    </location>
</feature>
<dbReference type="KEGG" id="lpav:PLANPX_4812"/>
<accession>A0A5K7XEH6</accession>
<evidence type="ECO:0000256" key="1">
    <source>
        <dbReference type="SAM" id="SignalP"/>
    </source>
</evidence>
<feature type="chain" id="PRO_5024997943" evidence="1">
    <location>
        <begin position="27"/>
        <end position="589"/>
    </location>
</feature>
<gene>
    <name evidence="3" type="ORF">PLANPX_4812</name>
</gene>
<proteinExistence type="predicted"/>
<dbReference type="EMBL" id="AP021861">
    <property type="protein sequence ID" value="BBO35200.1"/>
    <property type="molecule type" value="Genomic_DNA"/>
</dbReference>
<keyword evidence="4" id="KW-1185">Reference proteome</keyword>
<name>A0A5K7XEH6_9BACT</name>